<evidence type="ECO:0000256" key="1">
    <source>
        <dbReference type="SAM" id="SignalP"/>
    </source>
</evidence>
<evidence type="ECO:0008006" key="4">
    <source>
        <dbReference type="Google" id="ProtNLM"/>
    </source>
</evidence>
<name>A0A418Y1G3_9GAMM</name>
<protein>
    <recommendedName>
        <fullName evidence="4">Secreted protein</fullName>
    </recommendedName>
</protein>
<organism evidence="2 3">
    <name type="scientific">Alcanivorax profundi</name>
    <dbReference type="NCBI Taxonomy" id="2338368"/>
    <lineage>
        <taxon>Bacteria</taxon>
        <taxon>Pseudomonadati</taxon>
        <taxon>Pseudomonadota</taxon>
        <taxon>Gammaproteobacteria</taxon>
        <taxon>Oceanospirillales</taxon>
        <taxon>Alcanivoracaceae</taxon>
        <taxon>Alcanivorax</taxon>
    </lineage>
</organism>
<dbReference type="RefSeq" id="WP_119917305.1">
    <property type="nucleotide sequence ID" value="NZ_QYYA01000001.1"/>
</dbReference>
<evidence type="ECO:0000313" key="3">
    <source>
        <dbReference type="Proteomes" id="UP000283734"/>
    </source>
</evidence>
<dbReference type="Proteomes" id="UP000283734">
    <property type="component" value="Unassembled WGS sequence"/>
</dbReference>
<sequence length="111" mass="12206">MKFVPRFSALIVTLLLCGPAIAHTPVCRCELTGTDITCTGQFHDGSAANGIAMTVLDYDNTILLNDKLDKQSRLQFPLPKQPFYIIMDAGPGEMFEVDWKDVKGLAPSTYP</sequence>
<keyword evidence="3" id="KW-1185">Reference proteome</keyword>
<comment type="caution">
    <text evidence="2">The sequence shown here is derived from an EMBL/GenBank/DDBJ whole genome shotgun (WGS) entry which is preliminary data.</text>
</comment>
<feature type="signal peptide" evidence="1">
    <location>
        <begin position="1"/>
        <end position="22"/>
    </location>
</feature>
<gene>
    <name evidence="2" type="ORF">D4A39_00455</name>
</gene>
<dbReference type="AlphaFoldDB" id="A0A418Y1G3"/>
<feature type="chain" id="PRO_5019408283" description="Secreted protein" evidence="1">
    <location>
        <begin position="23"/>
        <end position="111"/>
    </location>
</feature>
<evidence type="ECO:0000313" key="2">
    <source>
        <dbReference type="EMBL" id="RJG19374.1"/>
    </source>
</evidence>
<dbReference type="OrthoDB" id="363007at2"/>
<dbReference type="EMBL" id="QYYA01000001">
    <property type="protein sequence ID" value="RJG19374.1"/>
    <property type="molecule type" value="Genomic_DNA"/>
</dbReference>
<proteinExistence type="predicted"/>
<accession>A0A418Y1G3</accession>
<reference evidence="2 3" key="1">
    <citation type="submission" date="2018-09" db="EMBL/GenBank/DDBJ databases">
        <title>Alcanivorax profundi sp. nov., isolated from 1000 m-depth seawater of the Mariana Trench.</title>
        <authorList>
            <person name="Liu J."/>
        </authorList>
    </citation>
    <scope>NUCLEOTIDE SEQUENCE [LARGE SCALE GENOMIC DNA]</scope>
    <source>
        <strain evidence="2 3">MTEO17</strain>
    </source>
</reference>
<keyword evidence="1" id="KW-0732">Signal</keyword>